<accession>A0ACB0ZW61</accession>
<evidence type="ECO:0000313" key="2">
    <source>
        <dbReference type="Proteomes" id="UP001497535"/>
    </source>
</evidence>
<organism evidence="1 2">
    <name type="scientific">Meloidogyne enterolobii</name>
    <name type="common">Root-knot nematode worm</name>
    <name type="synonym">Meloidogyne mayaguensis</name>
    <dbReference type="NCBI Taxonomy" id="390850"/>
    <lineage>
        <taxon>Eukaryota</taxon>
        <taxon>Metazoa</taxon>
        <taxon>Ecdysozoa</taxon>
        <taxon>Nematoda</taxon>
        <taxon>Chromadorea</taxon>
        <taxon>Rhabditida</taxon>
        <taxon>Tylenchina</taxon>
        <taxon>Tylenchomorpha</taxon>
        <taxon>Tylenchoidea</taxon>
        <taxon>Meloidogynidae</taxon>
        <taxon>Meloidogyninae</taxon>
        <taxon>Meloidogyne</taxon>
    </lineage>
</organism>
<comment type="caution">
    <text evidence="1">The sequence shown here is derived from an EMBL/GenBank/DDBJ whole genome shotgun (WGS) entry which is preliminary data.</text>
</comment>
<dbReference type="Proteomes" id="UP001497535">
    <property type="component" value="Unassembled WGS sequence"/>
</dbReference>
<dbReference type="EMBL" id="CAVMJV010000050">
    <property type="protein sequence ID" value="CAK5083361.1"/>
    <property type="molecule type" value="Genomic_DNA"/>
</dbReference>
<protein>
    <submittedName>
        <fullName evidence="1">Uncharacterized protein</fullName>
    </submittedName>
</protein>
<keyword evidence="2" id="KW-1185">Reference proteome</keyword>
<proteinExistence type="predicted"/>
<gene>
    <name evidence="1" type="ORF">MENTE1834_LOCUS30697</name>
</gene>
<reference evidence="1" key="1">
    <citation type="submission" date="2023-11" db="EMBL/GenBank/DDBJ databases">
        <authorList>
            <person name="Poullet M."/>
        </authorList>
    </citation>
    <scope>NUCLEOTIDE SEQUENCE</scope>
    <source>
        <strain evidence="1">E1834</strain>
    </source>
</reference>
<evidence type="ECO:0000313" key="1">
    <source>
        <dbReference type="EMBL" id="CAK5083361.1"/>
    </source>
</evidence>
<sequence>MDKNLLNVTGGQPGSSKESNIIKLEKGRLKVPLKPGRGLLDWIRLSNAGRMTSHPLIASVDHIELSKHCSEHDCWILLFDTVYDVTRYLEFHPGGIPQLMRAAGSDATELFNELHRWVNYKSMLKNCVIGPFVGQREKCKIQLIEYILKIFLVKPPRALAADNEQIESTNNLN</sequence>
<name>A0ACB0ZW61_MELEN</name>